<dbReference type="Gene3D" id="2.130.10.10">
    <property type="entry name" value="YVTN repeat-like/Quinoprotein amine dehydrogenase"/>
    <property type="match status" value="1"/>
</dbReference>
<organism evidence="3">
    <name type="scientific">Graphocephala atropunctata</name>
    <dbReference type="NCBI Taxonomy" id="36148"/>
    <lineage>
        <taxon>Eukaryota</taxon>
        <taxon>Metazoa</taxon>
        <taxon>Ecdysozoa</taxon>
        <taxon>Arthropoda</taxon>
        <taxon>Hexapoda</taxon>
        <taxon>Insecta</taxon>
        <taxon>Pterygota</taxon>
        <taxon>Neoptera</taxon>
        <taxon>Paraneoptera</taxon>
        <taxon>Hemiptera</taxon>
        <taxon>Auchenorrhyncha</taxon>
        <taxon>Membracoidea</taxon>
        <taxon>Cicadellidae</taxon>
        <taxon>Cicadellinae</taxon>
        <taxon>Cicadellini</taxon>
        <taxon>Graphocephala</taxon>
    </lineage>
</organism>
<proteinExistence type="predicted"/>
<name>A0A1B6M4K4_9HEMI</name>
<dbReference type="GO" id="GO:0080008">
    <property type="term" value="C:Cul4-RING E3 ubiquitin ligase complex"/>
    <property type="evidence" value="ECO:0007669"/>
    <property type="project" value="TreeGrafter"/>
</dbReference>
<evidence type="ECO:0000256" key="1">
    <source>
        <dbReference type="PROSITE-ProRule" id="PRU00221"/>
    </source>
</evidence>
<feature type="compositionally biased region" description="Low complexity" evidence="2">
    <location>
        <begin position="742"/>
        <end position="766"/>
    </location>
</feature>
<dbReference type="GO" id="GO:0000045">
    <property type="term" value="P:autophagosome assembly"/>
    <property type="evidence" value="ECO:0007669"/>
    <property type="project" value="TreeGrafter"/>
</dbReference>
<dbReference type="GO" id="GO:1990756">
    <property type="term" value="F:ubiquitin-like ligase-substrate adaptor activity"/>
    <property type="evidence" value="ECO:0007669"/>
    <property type="project" value="TreeGrafter"/>
</dbReference>
<feature type="region of interest" description="Disordered" evidence="2">
    <location>
        <begin position="278"/>
        <end position="388"/>
    </location>
</feature>
<feature type="region of interest" description="Disordered" evidence="2">
    <location>
        <begin position="400"/>
        <end position="433"/>
    </location>
</feature>
<feature type="region of interest" description="Disordered" evidence="2">
    <location>
        <begin position="446"/>
        <end position="575"/>
    </location>
</feature>
<dbReference type="SUPFAM" id="SSF50978">
    <property type="entry name" value="WD40 repeat-like"/>
    <property type="match status" value="1"/>
</dbReference>
<feature type="compositionally biased region" description="Polar residues" evidence="2">
    <location>
        <begin position="335"/>
        <end position="354"/>
    </location>
</feature>
<dbReference type="InterPro" id="IPR001680">
    <property type="entry name" value="WD40_rpt"/>
</dbReference>
<feature type="compositionally biased region" description="Polar residues" evidence="2">
    <location>
        <begin position="549"/>
        <end position="575"/>
    </location>
</feature>
<feature type="compositionally biased region" description="Basic and acidic residues" evidence="2">
    <location>
        <begin position="376"/>
        <end position="386"/>
    </location>
</feature>
<feature type="compositionally biased region" description="Low complexity" evidence="2">
    <location>
        <begin position="452"/>
        <end position="465"/>
    </location>
</feature>
<dbReference type="SMART" id="SM00320">
    <property type="entry name" value="WD40"/>
    <property type="match status" value="3"/>
</dbReference>
<dbReference type="InterPro" id="IPR015943">
    <property type="entry name" value="WD40/YVTN_repeat-like_dom_sf"/>
</dbReference>
<dbReference type="PROSITE" id="PS50082">
    <property type="entry name" value="WD_REPEATS_2"/>
    <property type="match status" value="1"/>
</dbReference>
<dbReference type="InterPro" id="IPR036322">
    <property type="entry name" value="WD40_repeat_dom_sf"/>
</dbReference>
<dbReference type="PANTHER" id="PTHR22874">
    <property type="entry name" value="ACTIVATING MOLECULE IN BECN1-REGULATED AUTOPHAGY PROTEIN 1"/>
    <property type="match status" value="1"/>
</dbReference>
<feature type="repeat" description="WD" evidence="1">
    <location>
        <begin position="108"/>
        <end position="150"/>
    </location>
</feature>
<dbReference type="GO" id="GO:0000423">
    <property type="term" value="P:mitophagy"/>
    <property type="evidence" value="ECO:0007669"/>
    <property type="project" value="TreeGrafter"/>
</dbReference>
<feature type="non-terminal residue" evidence="3">
    <location>
        <position position="787"/>
    </location>
</feature>
<evidence type="ECO:0000313" key="3">
    <source>
        <dbReference type="EMBL" id="JAT30850.1"/>
    </source>
</evidence>
<dbReference type="PANTHER" id="PTHR22874:SF1">
    <property type="entry name" value="ACTIVATING MOLECULE IN BECN1-REGULATED AUTOPHAGY PROTEIN 1"/>
    <property type="match status" value="1"/>
</dbReference>
<feature type="compositionally biased region" description="Polar residues" evidence="2">
    <location>
        <begin position="479"/>
        <end position="513"/>
    </location>
</feature>
<feature type="compositionally biased region" description="Low complexity" evidence="2">
    <location>
        <begin position="400"/>
        <end position="415"/>
    </location>
</feature>
<keyword evidence="1" id="KW-0853">WD repeat</keyword>
<reference evidence="3" key="1">
    <citation type="submission" date="2015-11" db="EMBL/GenBank/DDBJ databases">
        <title>De novo transcriptome assembly of four potential Pierce s Disease insect vectors from Arizona vineyards.</title>
        <authorList>
            <person name="Tassone E.E."/>
        </authorList>
    </citation>
    <scope>NUCLEOTIDE SEQUENCE</scope>
</reference>
<dbReference type="AlphaFoldDB" id="A0A1B6M4K4"/>
<gene>
    <name evidence="3" type="ORF">g.44138</name>
</gene>
<feature type="compositionally biased region" description="Low complexity" evidence="2">
    <location>
        <begin position="357"/>
        <end position="375"/>
    </location>
</feature>
<accession>A0A1B6M4K4</accession>
<feature type="compositionally biased region" description="Polar residues" evidence="2">
    <location>
        <begin position="416"/>
        <end position="429"/>
    </location>
</feature>
<dbReference type="InterPro" id="IPR052596">
    <property type="entry name" value="AMBRA1_autophagy"/>
</dbReference>
<feature type="compositionally biased region" description="Polar residues" evidence="2">
    <location>
        <begin position="292"/>
        <end position="303"/>
    </location>
</feature>
<dbReference type="Pfam" id="PF00400">
    <property type="entry name" value="WD40"/>
    <property type="match status" value="1"/>
</dbReference>
<sequence>MEDKGLEFSKPPPEPENPAVNRSVARCFLLRETGFKHKTNTVPPELQWAAEDKMVMRSHEEFRCQLPDVSRSTFLMVFSPDGKKVASTHGNHNVYVTDLTSGKNIKTLTGHPRTPWCIAFHPSSNQILASGCLGGQVRVWDLSGGSEIWMAESQTVIASLAFHPVDRMLVIASYNELHFWDWSQPEPFAKCFTSNEKEKVRYVAFDALGHKLITGVANAPVRPASQWDRVAAPQPPPQTSQLESERRITICYRYMVEQYEQLVQRYCDLSRARSTLTMDRGTDPMEFEGESSDSQSTAQNVPRSSRPRGAESSRRVSFCPPARLRLPSVMDEASASRSSTNFLSPPEPNQSEEITQPLLPSSSDTSLPDSPTTETSRPDTPRRNPRFDIFLPSCINFSRSSSVPSTTTASEPSSTYIPQTSRLSESPQNRSRPRLSRLLLSPETIGFGLTTSDSSSVNQSNQSETPPNPPPEAPNRPAGSSSSVHQLLRNLSSWCTRSNPSDGTSTEVNSGVDSENEEPAVGFQGFQPESQSEDEPQSGSDIDYIPLTGLNSAPRSPRNQEGTSARRSSEATAVSQLRSQFHRLQSVYENRNSAYSSHAHVFSPETQAAERRLLSRLNEILERPLPESRARRLSASRRSAFQPRPQPPPTTPSTSTGSVTAAAPDIIGGVRYGIQLLSRHIDNMQRLCRITSLSAASRARLEILQLQQIRRMWEDLQSQIYALHGAVRTEEGVGVTGGSARTDPPSTATTTAATTTATNTATNNLLTDDDSDGPSSNGDLHWRLRRT</sequence>
<feature type="region of interest" description="Disordered" evidence="2">
    <location>
        <begin position="734"/>
        <end position="787"/>
    </location>
</feature>
<evidence type="ECO:0000256" key="2">
    <source>
        <dbReference type="SAM" id="MobiDB-lite"/>
    </source>
</evidence>
<feature type="region of interest" description="Disordered" evidence="2">
    <location>
        <begin position="1"/>
        <end position="20"/>
    </location>
</feature>
<feature type="region of interest" description="Disordered" evidence="2">
    <location>
        <begin position="627"/>
        <end position="660"/>
    </location>
</feature>
<protein>
    <submittedName>
        <fullName evidence="3">Uncharacterized protein</fullName>
    </submittedName>
</protein>
<dbReference type="EMBL" id="GEBQ01009127">
    <property type="protein sequence ID" value="JAT30850.1"/>
    <property type="molecule type" value="Transcribed_RNA"/>
</dbReference>
<dbReference type="PROSITE" id="PS50294">
    <property type="entry name" value="WD_REPEATS_REGION"/>
    <property type="match status" value="1"/>
</dbReference>